<proteinExistence type="predicted"/>
<evidence type="ECO:0000313" key="1">
    <source>
        <dbReference type="Proteomes" id="UP000887565"/>
    </source>
</evidence>
<name>A0A915L5H8_ROMCU</name>
<accession>A0A915L5H8</accession>
<dbReference type="WBParaSite" id="nRc.2.0.1.t46012-RA">
    <property type="protein sequence ID" value="nRc.2.0.1.t46012-RA"/>
    <property type="gene ID" value="nRc.2.0.1.g46012"/>
</dbReference>
<protein>
    <submittedName>
        <fullName evidence="2">Uncharacterized protein</fullName>
    </submittedName>
</protein>
<evidence type="ECO:0000313" key="2">
    <source>
        <dbReference type="WBParaSite" id="nRc.2.0.1.t46012-RA"/>
    </source>
</evidence>
<reference evidence="2" key="1">
    <citation type="submission" date="2022-11" db="UniProtKB">
        <authorList>
            <consortium name="WormBaseParasite"/>
        </authorList>
    </citation>
    <scope>IDENTIFICATION</scope>
</reference>
<sequence>MSTAERAQAVVYLSANEIIKEDLESSSVSLRTLPNRSISRLFRISRKIQKTDANKSKEKFPRLVIDKRLIV</sequence>
<keyword evidence="1" id="KW-1185">Reference proteome</keyword>
<organism evidence="1 2">
    <name type="scientific">Romanomermis culicivorax</name>
    <name type="common">Nematode worm</name>
    <dbReference type="NCBI Taxonomy" id="13658"/>
    <lineage>
        <taxon>Eukaryota</taxon>
        <taxon>Metazoa</taxon>
        <taxon>Ecdysozoa</taxon>
        <taxon>Nematoda</taxon>
        <taxon>Enoplea</taxon>
        <taxon>Dorylaimia</taxon>
        <taxon>Mermithida</taxon>
        <taxon>Mermithoidea</taxon>
        <taxon>Mermithidae</taxon>
        <taxon>Romanomermis</taxon>
    </lineage>
</organism>
<dbReference type="Proteomes" id="UP000887565">
    <property type="component" value="Unplaced"/>
</dbReference>
<dbReference type="AlphaFoldDB" id="A0A915L5H8"/>